<dbReference type="Gene3D" id="3.80.10.10">
    <property type="entry name" value="Ribonuclease Inhibitor"/>
    <property type="match status" value="1"/>
</dbReference>
<dbReference type="Proteomes" id="UP001153712">
    <property type="component" value="Chromosome 11"/>
</dbReference>
<dbReference type="EMBL" id="OU900104">
    <property type="protein sequence ID" value="CAG9855724.1"/>
    <property type="molecule type" value="Genomic_DNA"/>
</dbReference>
<proteinExistence type="inferred from homology"/>
<evidence type="ECO:0000313" key="4">
    <source>
        <dbReference type="Proteomes" id="UP001153712"/>
    </source>
</evidence>
<organism evidence="3 4">
    <name type="scientific">Phyllotreta striolata</name>
    <name type="common">Striped flea beetle</name>
    <name type="synonym">Crioceris striolata</name>
    <dbReference type="NCBI Taxonomy" id="444603"/>
    <lineage>
        <taxon>Eukaryota</taxon>
        <taxon>Metazoa</taxon>
        <taxon>Ecdysozoa</taxon>
        <taxon>Arthropoda</taxon>
        <taxon>Hexapoda</taxon>
        <taxon>Insecta</taxon>
        <taxon>Pterygota</taxon>
        <taxon>Neoptera</taxon>
        <taxon>Endopterygota</taxon>
        <taxon>Coleoptera</taxon>
        <taxon>Polyphaga</taxon>
        <taxon>Cucujiformia</taxon>
        <taxon>Chrysomeloidea</taxon>
        <taxon>Chrysomelidae</taxon>
        <taxon>Galerucinae</taxon>
        <taxon>Alticini</taxon>
        <taxon>Phyllotreta</taxon>
    </lineage>
</organism>
<dbReference type="AlphaFoldDB" id="A0A9N9XKS6"/>
<accession>A0A9N9XKS6</accession>
<sequence length="292" mass="33764">MINTRSIFQFSRISTSLCCRLSSSKDTSVVSNVSESEIAVQKKYDPKDVKPSDMEVKLGSPSHMTSIQKEAQYYKFLKLFHTEKSQRSVMQQLQAPIDFTPSGIRNWWARKKDEHEIISQSYLPQRNQMLGNELAAAHFIVHRGGAVKFYNDAGWIKADENNNYVLPRHFQDDRILEAIDCTNMKLMYEGLVNLADLQDVKWLSLNGCENIDDWCLDRISNLFSHSLIYLDLRNCTNITSRGLATLYRLDHLKTLYLDDFYKSTIFELTCLLLQEAKPDLEITSDPVNFEIK</sequence>
<reference evidence="3" key="1">
    <citation type="submission" date="2022-01" db="EMBL/GenBank/DDBJ databases">
        <authorList>
            <person name="King R."/>
        </authorList>
    </citation>
    <scope>NUCLEOTIDE SEQUENCE</scope>
</reference>
<evidence type="ECO:0000313" key="3">
    <source>
        <dbReference type="EMBL" id="CAG9855724.1"/>
    </source>
</evidence>
<dbReference type="InterPro" id="IPR032675">
    <property type="entry name" value="LRR_dom_sf"/>
</dbReference>
<evidence type="ECO:0000256" key="2">
    <source>
        <dbReference type="ARBA" id="ARBA00076566"/>
    </source>
</evidence>
<dbReference type="SUPFAM" id="SSF52047">
    <property type="entry name" value="RNI-like"/>
    <property type="match status" value="1"/>
</dbReference>
<name>A0A9N9XKS6_PHYSR</name>
<keyword evidence="4" id="KW-1185">Reference proteome</keyword>
<protein>
    <recommendedName>
        <fullName evidence="2">ATP synthase subunit s-like protein</fullName>
    </recommendedName>
</protein>
<dbReference type="FunFam" id="3.80.10.10:FF:000168">
    <property type="entry name" value="Distal membrane arm assembly complex 2"/>
    <property type="match status" value="1"/>
</dbReference>
<dbReference type="OrthoDB" id="1708588at2759"/>
<gene>
    <name evidence="3" type="ORF">PHYEVI_LOCUS2167</name>
</gene>
<comment type="similarity">
    <text evidence="1">Belongs to the ATP synthase subunit s family.</text>
</comment>
<evidence type="ECO:0000256" key="1">
    <source>
        <dbReference type="ARBA" id="ARBA00006901"/>
    </source>
</evidence>